<protein>
    <submittedName>
        <fullName evidence="1">DUF429 domain-containing protein</fullName>
    </submittedName>
</protein>
<sequence>MPILGVDLAASQRRATGLCLLHEDMRCKTWLVHLDEEILQAVTEHRPTLAAVDAPLSLPSMSGVSHFRACDLELRRRGFRILPVTLGPMRMLTERGIRMRGEMERHGVEVIEVFPGATQDILGLPRKGRDLRMLVKGLRRMGLRCLNNLATGDEADAATCALTGLLYLKGYADQVGEPSEGVIVIPKRGVIDTYWLGTSLRRRSLR</sequence>
<proteinExistence type="predicted"/>
<dbReference type="Proteomes" id="UP000608579">
    <property type="component" value="Unassembled WGS sequence"/>
</dbReference>
<dbReference type="EMBL" id="DQVM01000020">
    <property type="protein sequence ID" value="HIQ29125.1"/>
    <property type="molecule type" value="Genomic_DNA"/>
</dbReference>
<evidence type="ECO:0000313" key="1">
    <source>
        <dbReference type="EMBL" id="HIQ29125.1"/>
    </source>
</evidence>
<dbReference type="AlphaFoldDB" id="A0A832ZUD3"/>
<dbReference type="Pfam" id="PF04250">
    <property type="entry name" value="DUF429"/>
    <property type="match status" value="1"/>
</dbReference>
<accession>A0A832ZUD3</accession>
<gene>
    <name evidence="1" type="ORF">EYH45_01015</name>
</gene>
<organism evidence="1 2">
    <name type="scientific">Caldiarchaeum subterraneum</name>
    <dbReference type="NCBI Taxonomy" id="311458"/>
    <lineage>
        <taxon>Archaea</taxon>
        <taxon>Nitrososphaerota</taxon>
        <taxon>Candidatus Caldarchaeales</taxon>
        <taxon>Candidatus Caldarchaeaceae</taxon>
        <taxon>Candidatus Caldarchaeum</taxon>
    </lineage>
</organism>
<reference evidence="1" key="1">
    <citation type="journal article" date="2020" name="ISME J.">
        <title>Gammaproteobacteria mediating utilization of methyl-, sulfur- and petroleum organic compounds in deep ocean hydrothermal plumes.</title>
        <authorList>
            <person name="Zhou Z."/>
            <person name="Liu Y."/>
            <person name="Pan J."/>
            <person name="Cron B.R."/>
            <person name="Toner B.M."/>
            <person name="Anantharaman K."/>
            <person name="Breier J.A."/>
            <person name="Dick G.J."/>
            <person name="Li M."/>
        </authorList>
    </citation>
    <scope>NUCLEOTIDE SEQUENCE</scope>
    <source>
        <strain evidence="1">SZUA-1515</strain>
    </source>
</reference>
<name>A0A832ZUD3_CALS0</name>
<evidence type="ECO:0000313" key="2">
    <source>
        <dbReference type="Proteomes" id="UP000608579"/>
    </source>
</evidence>
<dbReference type="InterPro" id="IPR007362">
    <property type="entry name" value="DUF429"/>
</dbReference>
<comment type="caution">
    <text evidence="1">The sequence shown here is derived from an EMBL/GenBank/DDBJ whole genome shotgun (WGS) entry which is preliminary data.</text>
</comment>